<gene>
    <name evidence="1" type="ORF">B1B_16519</name>
</gene>
<reference evidence="1" key="1">
    <citation type="submission" date="2013-08" db="EMBL/GenBank/DDBJ databases">
        <authorList>
            <person name="Mendez C."/>
            <person name="Richter M."/>
            <person name="Ferrer M."/>
            <person name="Sanchez J."/>
        </authorList>
    </citation>
    <scope>NUCLEOTIDE SEQUENCE</scope>
</reference>
<sequence>MNVHFKGFIDVYGQYNPTSASTTDFRAYDYGANSFNVNMAQLKFWRPDDDG</sequence>
<dbReference type="AlphaFoldDB" id="T0YWU4"/>
<reference evidence="1" key="2">
    <citation type="journal article" date="2014" name="ISME J.">
        <title>Microbial stratification in low pH oxic and suboxic macroscopic growths along an acid mine drainage.</title>
        <authorList>
            <person name="Mendez-Garcia C."/>
            <person name="Mesa V."/>
            <person name="Sprenger R.R."/>
            <person name="Richter M."/>
            <person name="Diez M.S."/>
            <person name="Solano J."/>
            <person name="Bargiela R."/>
            <person name="Golyshina O.V."/>
            <person name="Manteca A."/>
            <person name="Ramos J.L."/>
            <person name="Gallego J.R."/>
            <person name="Llorente I."/>
            <person name="Martins Dos Santos V.A."/>
            <person name="Jensen O.N."/>
            <person name="Pelaez A.I."/>
            <person name="Sanchez J."/>
            <person name="Ferrer M."/>
        </authorList>
    </citation>
    <scope>NUCLEOTIDE SEQUENCE</scope>
</reference>
<organism evidence="1">
    <name type="scientific">mine drainage metagenome</name>
    <dbReference type="NCBI Taxonomy" id="410659"/>
    <lineage>
        <taxon>unclassified sequences</taxon>
        <taxon>metagenomes</taxon>
        <taxon>ecological metagenomes</taxon>
    </lineage>
</organism>
<protein>
    <submittedName>
        <fullName evidence="1">Uncharacterized protein</fullName>
    </submittedName>
</protein>
<comment type="caution">
    <text evidence="1">The sequence shown here is derived from an EMBL/GenBank/DDBJ whole genome shotgun (WGS) entry which is preliminary data.</text>
</comment>
<proteinExistence type="predicted"/>
<feature type="non-terminal residue" evidence="1">
    <location>
        <position position="51"/>
    </location>
</feature>
<name>T0YWU4_9ZZZZ</name>
<evidence type="ECO:0000313" key="1">
    <source>
        <dbReference type="EMBL" id="EQD36432.1"/>
    </source>
</evidence>
<accession>T0YWU4</accession>
<dbReference type="EMBL" id="AUZY01010990">
    <property type="protein sequence ID" value="EQD36432.1"/>
    <property type="molecule type" value="Genomic_DNA"/>
</dbReference>